<feature type="domain" description="Bacteriophage T5 Orf172 DNA-binding" evidence="1">
    <location>
        <begin position="15"/>
        <end position="95"/>
    </location>
</feature>
<dbReference type="SMART" id="SM00974">
    <property type="entry name" value="T5orf172"/>
    <property type="match status" value="1"/>
</dbReference>
<dbReference type="STRING" id="980561.A1359_11945"/>
<organism evidence="2 3">
    <name type="scientific">Methylomonas lenta</name>
    <dbReference type="NCBI Taxonomy" id="980561"/>
    <lineage>
        <taxon>Bacteria</taxon>
        <taxon>Pseudomonadati</taxon>
        <taxon>Pseudomonadota</taxon>
        <taxon>Gammaproteobacteria</taxon>
        <taxon>Methylococcales</taxon>
        <taxon>Methylococcaceae</taxon>
        <taxon>Methylomonas</taxon>
    </lineage>
</organism>
<name>A0A177N6N2_9GAMM</name>
<dbReference type="EMBL" id="LUUI01000117">
    <property type="protein sequence ID" value="OAI13647.1"/>
    <property type="molecule type" value="Genomic_DNA"/>
</dbReference>
<protein>
    <recommendedName>
        <fullName evidence="1">Bacteriophage T5 Orf172 DNA-binding domain-containing protein</fullName>
    </recommendedName>
</protein>
<dbReference type="OrthoDB" id="8265034at2"/>
<dbReference type="InterPro" id="IPR018306">
    <property type="entry name" value="Phage_T5_Orf172_DNA-bd"/>
</dbReference>
<accession>A0A177N6N2</accession>
<keyword evidence="3" id="KW-1185">Reference proteome</keyword>
<dbReference type="RefSeq" id="WP_066984098.1">
    <property type="nucleotide sequence ID" value="NZ_LUUI01000117.1"/>
</dbReference>
<dbReference type="AlphaFoldDB" id="A0A177N6N2"/>
<proteinExistence type="predicted"/>
<dbReference type="Pfam" id="PF10544">
    <property type="entry name" value="T5orf172"/>
    <property type="match status" value="1"/>
</dbReference>
<dbReference type="Proteomes" id="UP000078476">
    <property type="component" value="Unassembled WGS sequence"/>
</dbReference>
<reference evidence="2 3" key="1">
    <citation type="submission" date="2016-03" db="EMBL/GenBank/DDBJ databases">
        <authorList>
            <person name="Ploux O."/>
        </authorList>
    </citation>
    <scope>NUCLEOTIDE SEQUENCE [LARGE SCALE GENOMIC DNA]</scope>
    <source>
        <strain evidence="2 3">R-45370</strain>
    </source>
</reference>
<gene>
    <name evidence="2" type="ORF">A1359_11945</name>
</gene>
<evidence type="ECO:0000313" key="2">
    <source>
        <dbReference type="EMBL" id="OAI13647.1"/>
    </source>
</evidence>
<evidence type="ECO:0000313" key="3">
    <source>
        <dbReference type="Proteomes" id="UP000078476"/>
    </source>
</evidence>
<comment type="caution">
    <text evidence="2">The sequence shown here is derived from an EMBL/GenBank/DDBJ whole genome shotgun (WGS) entry which is preliminary data.</text>
</comment>
<sequence length="213" mass="23931">MADNENQIVYVLTNPAMPGLVKIGKTTQLEVESRMKQLYGTGVPVPFDCVFACQVKDATEVEDALHIAFGTHRINPNREFFKIEPERVVAVLKLLKVDDITEQVEHTIESDIPPADKQSAQTLKESPRPRMNFHQLGIPNGSILISRDGKHQTEVSGEKKVTYEDTVCSLTSATRKILGLPDNYPLQPSPHWTFNGRTIKEIYEEFHSTDGDD</sequence>
<evidence type="ECO:0000259" key="1">
    <source>
        <dbReference type="SMART" id="SM00974"/>
    </source>
</evidence>